<dbReference type="VEuPathDB" id="ToxoDB:cyc_07551"/>
<accession>A0A1D3D9H6</accession>
<feature type="domain" description="RRM" evidence="4">
    <location>
        <begin position="7"/>
        <end position="73"/>
    </location>
</feature>
<dbReference type="GO" id="GO:0003723">
    <property type="term" value="F:RNA binding"/>
    <property type="evidence" value="ECO:0007669"/>
    <property type="project" value="UniProtKB-UniRule"/>
</dbReference>
<dbReference type="Gene3D" id="3.30.70.330">
    <property type="match status" value="1"/>
</dbReference>
<evidence type="ECO:0000256" key="2">
    <source>
        <dbReference type="PROSITE-ProRule" id="PRU00176"/>
    </source>
</evidence>
<dbReference type="GO" id="GO:0005654">
    <property type="term" value="C:nucleoplasm"/>
    <property type="evidence" value="ECO:0007669"/>
    <property type="project" value="TreeGrafter"/>
</dbReference>
<organism evidence="5 6">
    <name type="scientific">Cyclospora cayetanensis</name>
    <dbReference type="NCBI Taxonomy" id="88456"/>
    <lineage>
        <taxon>Eukaryota</taxon>
        <taxon>Sar</taxon>
        <taxon>Alveolata</taxon>
        <taxon>Apicomplexa</taxon>
        <taxon>Conoidasida</taxon>
        <taxon>Coccidia</taxon>
        <taxon>Eucoccidiorida</taxon>
        <taxon>Eimeriorina</taxon>
        <taxon>Eimeriidae</taxon>
        <taxon>Cyclospora</taxon>
    </lineage>
</organism>
<comment type="caution">
    <text evidence="5">The sequence shown here is derived from an EMBL/GenBank/DDBJ whole genome shotgun (WGS) entry which is preliminary data.</text>
</comment>
<protein>
    <submittedName>
        <fullName evidence="5">RNA recognition motif domain-containing protein</fullName>
    </submittedName>
</protein>
<evidence type="ECO:0000313" key="5">
    <source>
        <dbReference type="EMBL" id="OEH80092.1"/>
    </source>
</evidence>
<dbReference type="InterPro" id="IPR035979">
    <property type="entry name" value="RBD_domain_sf"/>
</dbReference>
<keyword evidence="6" id="KW-1185">Reference proteome</keyword>
<dbReference type="GO" id="GO:0005737">
    <property type="term" value="C:cytoplasm"/>
    <property type="evidence" value="ECO:0007669"/>
    <property type="project" value="TreeGrafter"/>
</dbReference>
<dbReference type="SMART" id="SM00360">
    <property type="entry name" value="RRM"/>
    <property type="match status" value="1"/>
</dbReference>
<evidence type="ECO:0000313" key="6">
    <source>
        <dbReference type="Proteomes" id="UP000095192"/>
    </source>
</evidence>
<evidence type="ECO:0000259" key="4">
    <source>
        <dbReference type="PROSITE" id="PS50102"/>
    </source>
</evidence>
<dbReference type="FunCoup" id="A0A1D3D9H6">
    <property type="interactions" value="365"/>
</dbReference>
<feature type="compositionally biased region" description="Basic residues" evidence="3">
    <location>
        <begin position="69"/>
        <end position="80"/>
    </location>
</feature>
<dbReference type="InParanoid" id="A0A1D3D9H6"/>
<sequence>MRRDRSCTLNVSSLSRNVKESHLREVFGLYGVIRSCEIALDKKAGIPKGYAYVEFDSQREAENAVRYLHGRGRSRSKPRQAHPEKSTESGVAAVIAEARGGEELDAIVAPPV</sequence>
<name>A0A1D3D9H6_9EIME</name>
<evidence type="ECO:0000256" key="1">
    <source>
        <dbReference type="ARBA" id="ARBA00022884"/>
    </source>
</evidence>
<proteinExistence type="predicted"/>
<evidence type="ECO:0000256" key="3">
    <source>
        <dbReference type="SAM" id="MobiDB-lite"/>
    </source>
</evidence>
<dbReference type="PANTHER" id="PTHR15481">
    <property type="entry name" value="RIBONUCLEIC ACID BINDING PROTEIN S1"/>
    <property type="match status" value="1"/>
</dbReference>
<dbReference type="Pfam" id="PF00076">
    <property type="entry name" value="RRM_1"/>
    <property type="match status" value="1"/>
</dbReference>
<dbReference type="InterPro" id="IPR012677">
    <property type="entry name" value="Nucleotide-bd_a/b_plait_sf"/>
</dbReference>
<dbReference type="GO" id="GO:0061574">
    <property type="term" value="C:ASAP complex"/>
    <property type="evidence" value="ECO:0007669"/>
    <property type="project" value="TreeGrafter"/>
</dbReference>
<feature type="region of interest" description="Disordered" evidence="3">
    <location>
        <begin position="69"/>
        <end position="90"/>
    </location>
</feature>
<dbReference type="GO" id="GO:0000398">
    <property type="term" value="P:mRNA splicing, via spliceosome"/>
    <property type="evidence" value="ECO:0007669"/>
    <property type="project" value="TreeGrafter"/>
</dbReference>
<dbReference type="EMBL" id="JROU02000190">
    <property type="protein sequence ID" value="OEH80092.1"/>
    <property type="molecule type" value="Genomic_DNA"/>
</dbReference>
<dbReference type="PROSITE" id="PS50102">
    <property type="entry name" value="RRM"/>
    <property type="match status" value="1"/>
</dbReference>
<keyword evidence="1 2" id="KW-0694">RNA-binding</keyword>
<reference evidence="5 6" key="1">
    <citation type="journal article" date="2016" name="BMC Genomics">
        <title>Comparative genomics reveals Cyclospora cayetanensis possesses coccidia-like metabolism and invasion components but unique surface antigens.</title>
        <authorList>
            <person name="Liu S."/>
            <person name="Wang L."/>
            <person name="Zheng H."/>
            <person name="Xu Z."/>
            <person name="Roellig D.M."/>
            <person name="Li N."/>
            <person name="Frace M.A."/>
            <person name="Tang K."/>
            <person name="Arrowood M.J."/>
            <person name="Moss D.M."/>
            <person name="Zhang L."/>
            <person name="Feng Y."/>
            <person name="Xiao L."/>
        </authorList>
    </citation>
    <scope>NUCLEOTIDE SEQUENCE [LARGE SCALE GENOMIC DNA]</scope>
    <source>
        <strain evidence="5 6">CHN_HEN01</strain>
    </source>
</reference>
<gene>
    <name evidence="5" type="ORF">cyc_07551</name>
</gene>
<dbReference type="AlphaFoldDB" id="A0A1D3D9H6"/>
<dbReference type="Proteomes" id="UP000095192">
    <property type="component" value="Unassembled WGS sequence"/>
</dbReference>
<dbReference type="PANTHER" id="PTHR15481:SF0">
    <property type="entry name" value="LD23870P-RELATED"/>
    <property type="match status" value="1"/>
</dbReference>
<dbReference type="SUPFAM" id="SSF54928">
    <property type="entry name" value="RNA-binding domain, RBD"/>
    <property type="match status" value="1"/>
</dbReference>
<dbReference type="InterPro" id="IPR000504">
    <property type="entry name" value="RRM_dom"/>
</dbReference>